<dbReference type="OMA" id="TWPYPID"/>
<dbReference type="PANTHER" id="PTHR46294">
    <property type="entry name" value="SEGMENTATION PROTEIN EVEN-SKIPPED"/>
    <property type="match status" value="1"/>
</dbReference>
<comment type="similarity">
    <text evidence="6">Belongs to the even-skipped homeobox family.</text>
</comment>
<dbReference type="InParanoid" id="F6U3K1"/>
<dbReference type="GO" id="GO:0000978">
    <property type="term" value="F:RNA polymerase II cis-regulatory region sequence-specific DNA binding"/>
    <property type="evidence" value="ECO:0000318"/>
    <property type="project" value="GO_Central"/>
</dbReference>
<feature type="region of interest" description="Disordered" evidence="9">
    <location>
        <begin position="124"/>
        <end position="180"/>
    </location>
</feature>
<dbReference type="PROSITE" id="PS50071">
    <property type="entry name" value="HOMEOBOX_2"/>
    <property type="match status" value="1"/>
</dbReference>
<proteinExistence type="inferred from homology"/>
<gene>
    <name evidence="11" type="primary">evx-a</name>
</gene>
<evidence type="ECO:0000256" key="2">
    <source>
        <dbReference type="ARBA" id="ARBA00022473"/>
    </source>
</evidence>
<sequence>MILDSVSTSTCLAGQNNQMENTNFKRRQNWENLYSERSDSDTAIYKDFANENEATKRSECSEYEATDLSRPKQPFFDRSRERIQSAGSAGDEGGGATHKLPDLPIKTEKDCREEFEYLRKQVAQSSLLKESNEETSTEFRKSNRTAGCSSVSKDNDSSPTNDLVMTSQYTDTNQSDSGANVRRYRTAFTREQINSLEQEFQRENYVSRPRRCELAHELHLPEATIKVWFQNRRMKDKRQRQTWPYPIDPSVYAMFCTQLSNYRLHQQHVSNVQLPTLVPRMPAVPCKINPFMTMVTENETPDPELARTKRFQAEQMTSALASFQENRRKEPRTKEDGHERKYNDESYETQTPKPNIDINAYRSYMSYLHTQAMYSNTQQGLQPTLDAYKMLAPQVLHPAQRSPLFPYLNPLGMPQYNQVPRSPTGGYGFQVPGPLFDPTVFASPSQRSSFDLSNHHRPKCSLSP</sequence>
<dbReference type="InterPro" id="IPR009057">
    <property type="entry name" value="Homeodomain-like_sf"/>
</dbReference>
<dbReference type="Pfam" id="PF00046">
    <property type="entry name" value="Homeodomain"/>
    <property type="match status" value="1"/>
</dbReference>
<keyword evidence="12" id="KW-1185">Reference proteome</keyword>
<dbReference type="GeneTree" id="ENSGT00940000168391"/>
<dbReference type="InterPro" id="IPR017970">
    <property type="entry name" value="Homeobox_CS"/>
</dbReference>
<comment type="subcellular location">
    <subcellularLocation>
        <location evidence="1 7 8">Nucleus</location>
    </subcellularLocation>
</comment>
<organism evidence="11 12">
    <name type="scientific">Ciona intestinalis</name>
    <name type="common">Transparent sea squirt</name>
    <name type="synonym">Ascidia intestinalis</name>
    <dbReference type="NCBI Taxonomy" id="7719"/>
    <lineage>
        <taxon>Eukaryota</taxon>
        <taxon>Metazoa</taxon>
        <taxon>Chordata</taxon>
        <taxon>Tunicata</taxon>
        <taxon>Ascidiacea</taxon>
        <taxon>Phlebobranchia</taxon>
        <taxon>Cionidae</taxon>
        <taxon>Ciona</taxon>
    </lineage>
</organism>
<dbReference type="CDD" id="cd00086">
    <property type="entry name" value="homeodomain"/>
    <property type="match status" value="1"/>
</dbReference>
<reference evidence="11" key="2">
    <citation type="submission" date="2025-08" db="UniProtKB">
        <authorList>
            <consortium name="Ensembl"/>
        </authorList>
    </citation>
    <scope>IDENTIFICATION</scope>
</reference>
<dbReference type="SUPFAM" id="SSF46689">
    <property type="entry name" value="Homeodomain-like"/>
    <property type="match status" value="1"/>
</dbReference>
<dbReference type="Ensembl" id="ENSCINT00000023797.2">
    <property type="protein sequence ID" value="ENSCINP00000023551.2"/>
    <property type="gene ID" value="ENSCING00000012681.2"/>
</dbReference>
<dbReference type="SMART" id="SM00389">
    <property type="entry name" value="HOX"/>
    <property type="match status" value="1"/>
</dbReference>
<accession>F6U3K1</accession>
<dbReference type="RefSeq" id="XP_026694905.1">
    <property type="nucleotide sequence ID" value="XM_026839104.1"/>
</dbReference>
<dbReference type="HOGENOM" id="CLU_589185_0_0_1"/>
<dbReference type="STRING" id="7719.ENSCINP00000023551"/>
<dbReference type="InterPro" id="IPR052002">
    <property type="entry name" value="Even-skipped_HD"/>
</dbReference>
<name>F6U3K1_CIOIN</name>
<dbReference type="InterPro" id="IPR020479">
    <property type="entry name" value="HD_metazoa"/>
</dbReference>
<feature type="DNA-binding region" description="Homeobox" evidence="7">
    <location>
        <begin position="181"/>
        <end position="240"/>
    </location>
</feature>
<evidence type="ECO:0000256" key="4">
    <source>
        <dbReference type="ARBA" id="ARBA00023155"/>
    </source>
</evidence>
<keyword evidence="5 7" id="KW-0539">Nucleus</keyword>
<evidence type="ECO:0000313" key="11">
    <source>
        <dbReference type="Ensembl" id="ENSCINP00000023551.2"/>
    </source>
</evidence>
<dbReference type="InterPro" id="IPR001356">
    <property type="entry name" value="HD"/>
</dbReference>
<dbReference type="AlphaFoldDB" id="F6U3K1"/>
<dbReference type="PANTHER" id="PTHR46294:SF4">
    <property type="entry name" value="SEGMENTATION PROTEIN EVEN-SKIPPED"/>
    <property type="match status" value="1"/>
</dbReference>
<feature type="compositionally biased region" description="Polar residues" evidence="9">
    <location>
        <begin position="144"/>
        <end position="178"/>
    </location>
</feature>
<evidence type="ECO:0000256" key="1">
    <source>
        <dbReference type="ARBA" id="ARBA00004123"/>
    </source>
</evidence>
<feature type="domain" description="Homeobox" evidence="10">
    <location>
        <begin position="179"/>
        <end position="239"/>
    </location>
</feature>
<feature type="region of interest" description="Disordered" evidence="9">
    <location>
        <begin position="320"/>
        <end position="354"/>
    </location>
</feature>
<dbReference type="Proteomes" id="UP000008144">
    <property type="component" value="Unassembled WGS sequence"/>
</dbReference>
<evidence type="ECO:0000256" key="5">
    <source>
        <dbReference type="ARBA" id="ARBA00023242"/>
    </source>
</evidence>
<evidence type="ECO:0000259" key="10">
    <source>
        <dbReference type="PROSITE" id="PS50071"/>
    </source>
</evidence>
<reference evidence="12" key="1">
    <citation type="journal article" date="2002" name="Science">
        <title>The draft genome of Ciona intestinalis: insights into chordate and vertebrate origins.</title>
        <authorList>
            <person name="Dehal P."/>
            <person name="Satou Y."/>
            <person name="Campbell R.K."/>
            <person name="Chapman J."/>
            <person name="Degnan B."/>
            <person name="De Tomaso A."/>
            <person name="Davidson B."/>
            <person name="Di Gregorio A."/>
            <person name="Gelpke M."/>
            <person name="Goodstein D.M."/>
            <person name="Harafuji N."/>
            <person name="Hastings K.E."/>
            <person name="Ho I."/>
            <person name="Hotta K."/>
            <person name="Huang W."/>
            <person name="Kawashima T."/>
            <person name="Lemaire P."/>
            <person name="Martinez D."/>
            <person name="Meinertzhagen I.A."/>
            <person name="Necula S."/>
            <person name="Nonaka M."/>
            <person name="Putnam N."/>
            <person name="Rash S."/>
            <person name="Saiga H."/>
            <person name="Satake M."/>
            <person name="Terry A."/>
            <person name="Yamada L."/>
            <person name="Wang H.G."/>
            <person name="Awazu S."/>
            <person name="Azumi K."/>
            <person name="Boore J."/>
            <person name="Branno M."/>
            <person name="Chin-Bow S."/>
            <person name="DeSantis R."/>
            <person name="Doyle S."/>
            <person name="Francino P."/>
            <person name="Keys D.N."/>
            <person name="Haga S."/>
            <person name="Hayashi H."/>
            <person name="Hino K."/>
            <person name="Imai K.S."/>
            <person name="Inaba K."/>
            <person name="Kano S."/>
            <person name="Kobayashi K."/>
            <person name="Kobayashi M."/>
            <person name="Lee B.I."/>
            <person name="Makabe K.W."/>
            <person name="Manohar C."/>
            <person name="Matassi G."/>
            <person name="Medina M."/>
            <person name="Mochizuki Y."/>
            <person name="Mount S."/>
            <person name="Morishita T."/>
            <person name="Miura S."/>
            <person name="Nakayama A."/>
            <person name="Nishizaka S."/>
            <person name="Nomoto H."/>
            <person name="Ohta F."/>
            <person name="Oishi K."/>
            <person name="Rigoutsos I."/>
            <person name="Sano M."/>
            <person name="Sasaki A."/>
            <person name="Sasakura Y."/>
            <person name="Shoguchi E."/>
            <person name="Shin-i T."/>
            <person name="Spagnuolo A."/>
            <person name="Stainier D."/>
            <person name="Suzuki M.M."/>
            <person name="Tassy O."/>
            <person name="Takatori N."/>
            <person name="Tokuoka M."/>
            <person name="Yagi K."/>
            <person name="Yoshizaki F."/>
            <person name="Wada S."/>
            <person name="Zhang C."/>
            <person name="Hyatt P.D."/>
            <person name="Larimer F."/>
            <person name="Detter C."/>
            <person name="Doggett N."/>
            <person name="Glavina T."/>
            <person name="Hawkins T."/>
            <person name="Richardson P."/>
            <person name="Lucas S."/>
            <person name="Kohara Y."/>
            <person name="Levine M."/>
            <person name="Satoh N."/>
            <person name="Rokhsar D.S."/>
        </authorList>
    </citation>
    <scope>NUCLEOTIDE SEQUENCE [LARGE SCALE GENOMIC DNA]</scope>
</reference>
<dbReference type="GeneID" id="778602"/>
<dbReference type="Gene3D" id="1.10.10.60">
    <property type="entry name" value="Homeodomain-like"/>
    <property type="match status" value="1"/>
</dbReference>
<dbReference type="PROSITE" id="PS00027">
    <property type="entry name" value="HOMEOBOX_1"/>
    <property type="match status" value="1"/>
</dbReference>
<evidence type="ECO:0000256" key="3">
    <source>
        <dbReference type="ARBA" id="ARBA00023125"/>
    </source>
</evidence>
<evidence type="ECO:0000256" key="9">
    <source>
        <dbReference type="SAM" id="MobiDB-lite"/>
    </source>
</evidence>
<evidence type="ECO:0000256" key="7">
    <source>
        <dbReference type="PROSITE-ProRule" id="PRU00108"/>
    </source>
</evidence>
<dbReference type="GO" id="GO:0006357">
    <property type="term" value="P:regulation of transcription by RNA polymerase II"/>
    <property type="evidence" value="ECO:0000318"/>
    <property type="project" value="GO_Central"/>
</dbReference>
<keyword evidence="2" id="KW-0217">Developmental protein</keyword>
<dbReference type="PRINTS" id="PR00024">
    <property type="entry name" value="HOMEOBOX"/>
</dbReference>
<protein>
    <submittedName>
        <fullName evidence="11">Transcription factor protein</fullName>
    </submittedName>
</protein>
<evidence type="ECO:0000256" key="8">
    <source>
        <dbReference type="RuleBase" id="RU000682"/>
    </source>
</evidence>
<keyword evidence="4 7" id="KW-0371">Homeobox</keyword>
<evidence type="ECO:0000256" key="6">
    <source>
        <dbReference type="ARBA" id="ARBA00038449"/>
    </source>
</evidence>
<feature type="compositionally biased region" description="Basic and acidic residues" evidence="9">
    <location>
        <begin position="325"/>
        <end position="344"/>
    </location>
</feature>
<dbReference type="CTD" id="778602"/>
<evidence type="ECO:0000313" key="12">
    <source>
        <dbReference type="Proteomes" id="UP000008144"/>
    </source>
</evidence>
<reference evidence="11" key="3">
    <citation type="submission" date="2025-09" db="UniProtKB">
        <authorList>
            <consortium name="Ensembl"/>
        </authorList>
    </citation>
    <scope>IDENTIFICATION</scope>
</reference>
<feature type="region of interest" description="Disordered" evidence="9">
    <location>
        <begin position="57"/>
        <end position="105"/>
    </location>
</feature>
<dbReference type="GO" id="GO:0005634">
    <property type="term" value="C:nucleus"/>
    <property type="evidence" value="ECO:0000318"/>
    <property type="project" value="GO_Central"/>
</dbReference>
<dbReference type="GO" id="GO:0000981">
    <property type="term" value="F:DNA-binding transcription factor activity, RNA polymerase II-specific"/>
    <property type="evidence" value="ECO:0000318"/>
    <property type="project" value="GO_Central"/>
</dbReference>
<feature type="compositionally biased region" description="Basic and acidic residues" evidence="9">
    <location>
        <begin position="67"/>
        <end position="83"/>
    </location>
</feature>
<keyword evidence="3 7" id="KW-0238">DNA-binding</keyword>